<evidence type="ECO:0000313" key="2">
    <source>
        <dbReference type="EMBL" id="MCX2745507.1"/>
    </source>
</evidence>
<keyword evidence="3" id="KW-1185">Reference proteome</keyword>
<evidence type="ECO:0000256" key="1">
    <source>
        <dbReference type="SAM" id="MobiDB-lite"/>
    </source>
</evidence>
<gene>
    <name evidence="2" type="ORF">OO013_16625</name>
</gene>
<evidence type="ECO:0008006" key="4">
    <source>
        <dbReference type="Google" id="ProtNLM"/>
    </source>
</evidence>
<dbReference type="EMBL" id="JAPFQN010000010">
    <property type="protein sequence ID" value="MCX2745507.1"/>
    <property type="molecule type" value="Genomic_DNA"/>
</dbReference>
<reference evidence="2 3" key="1">
    <citation type="submission" date="2022-11" db="EMBL/GenBank/DDBJ databases">
        <title>The characterization of three novel Bacteroidetes species and genomic analysis of their roles in tidal elemental geochemical cycles.</title>
        <authorList>
            <person name="Ma K."/>
        </authorList>
    </citation>
    <scope>NUCLEOTIDE SEQUENCE [LARGE SCALE GENOMIC DNA]</scope>
    <source>
        <strain evidence="2 3">M17</strain>
    </source>
</reference>
<dbReference type="Proteomes" id="UP001209885">
    <property type="component" value="Unassembled WGS sequence"/>
</dbReference>
<proteinExistence type="predicted"/>
<feature type="compositionally biased region" description="Polar residues" evidence="1">
    <location>
        <begin position="253"/>
        <end position="266"/>
    </location>
</feature>
<organism evidence="2 3">
    <name type="scientific">Mangrovivirga halotolerans</name>
    <dbReference type="NCBI Taxonomy" id="2993936"/>
    <lineage>
        <taxon>Bacteria</taxon>
        <taxon>Pseudomonadati</taxon>
        <taxon>Bacteroidota</taxon>
        <taxon>Cytophagia</taxon>
        <taxon>Cytophagales</taxon>
        <taxon>Mangrovivirgaceae</taxon>
        <taxon>Mangrovivirga</taxon>
    </lineage>
</organism>
<comment type="caution">
    <text evidence="2">The sequence shown here is derived from an EMBL/GenBank/DDBJ whole genome shotgun (WGS) entry which is preliminary data.</text>
</comment>
<sequence length="273" mass="31605">MMKKFILFLPLIFFLINCQSKDDDKISELSIEFIKEANRQLSYEILKEWEAYGARNKNKFIIDNTKIIMTLQKRASNMDDKDINLILSNYKETLDSLANTVNLNNSEYKDLIEIYEKNSGQDPYKKILLLTLYESDILKQHAQYISAPVTIFFNSYAFSKDTYSQGEKIIFTHTAFEPYLYNNLTYDSVKISVNSKLVNLDYDLDQYVRTAVLTFTPIEPGEYNITIYSSFDSKLEEGTVEEISASITVKGPTPNQTNQTNFSSRSINKKDVF</sequence>
<feature type="region of interest" description="Disordered" evidence="1">
    <location>
        <begin position="249"/>
        <end position="273"/>
    </location>
</feature>
<accession>A0ABT3RWA9</accession>
<protein>
    <recommendedName>
        <fullName evidence="4">DUF4397 domain-containing protein</fullName>
    </recommendedName>
</protein>
<dbReference type="RefSeq" id="WP_266058098.1">
    <property type="nucleotide sequence ID" value="NZ_JAPFQN010000010.1"/>
</dbReference>
<name>A0ABT3RWA9_9BACT</name>
<evidence type="ECO:0000313" key="3">
    <source>
        <dbReference type="Proteomes" id="UP001209885"/>
    </source>
</evidence>